<name>A0ABV6VC28_9ACTN</name>
<dbReference type="Proteomes" id="UP001592530">
    <property type="component" value="Unassembled WGS sequence"/>
</dbReference>
<dbReference type="Pfam" id="PF18603">
    <property type="entry name" value="LAL_C2"/>
    <property type="match status" value="1"/>
</dbReference>
<dbReference type="InterPro" id="IPR040570">
    <property type="entry name" value="LAL_C2"/>
</dbReference>
<dbReference type="SUPFAM" id="SSF56059">
    <property type="entry name" value="Glutathione synthetase ATP-binding domain-like"/>
    <property type="match status" value="1"/>
</dbReference>
<keyword evidence="2 4" id="KW-0547">Nucleotide-binding</keyword>
<comment type="caution">
    <text evidence="6">The sequence shown here is derived from an EMBL/GenBank/DDBJ whole genome shotgun (WGS) entry which is preliminary data.</text>
</comment>
<dbReference type="PANTHER" id="PTHR43585">
    <property type="entry name" value="FUMIPYRROLE BIOSYNTHESIS PROTEIN C"/>
    <property type="match status" value="1"/>
</dbReference>
<dbReference type="Pfam" id="PF18130">
    <property type="entry name" value="ATPgrasp_N"/>
    <property type="match status" value="1"/>
</dbReference>
<dbReference type="Pfam" id="PF13535">
    <property type="entry name" value="ATP-grasp_4"/>
    <property type="match status" value="1"/>
</dbReference>
<dbReference type="Gene3D" id="3.30.470.20">
    <property type="entry name" value="ATP-grasp fold, B domain"/>
    <property type="match status" value="1"/>
</dbReference>
<keyword evidence="1" id="KW-0436">Ligase</keyword>
<dbReference type="PANTHER" id="PTHR43585:SF2">
    <property type="entry name" value="ATP-GRASP ENZYME FSQD"/>
    <property type="match status" value="1"/>
</dbReference>
<proteinExistence type="predicted"/>
<dbReference type="EMBL" id="JBHEZY010000005">
    <property type="protein sequence ID" value="MFC1431875.1"/>
    <property type="molecule type" value="Genomic_DNA"/>
</dbReference>
<evidence type="ECO:0000313" key="8">
    <source>
        <dbReference type="Proteomes" id="UP001592530"/>
    </source>
</evidence>
<evidence type="ECO:0000259" key="5">
    <source>
        <dbReference type="PROSITE" id="PS50975"/>
    </source>
</evidence>
<evidence type="ECO:0000256" key="3">
    <source>
        <dbReference type="ARBA" id="ARBA00022840"/>
    </source>
</evidence>
<dbReference type="InterPro" id="IPR041472">
    <property type="entry name" value="BL00235/CARNS1_N"/>
</dbReference>
<organism evidence="6 9">
    <name type="scientific">Streptacidiphilus alkalitolerans</name>
    <dbReference type="NCBI Taxonomy" id="3342712"/>
    <lineage>
        <taxon>Bacteria</taxon>
        <taxon>Bacillati</taxon>
        <taxon>Actinomycetota</taxon>
        <taxon>Actinomycetes</taxon>
        <taxon>Kitasatosporales</taxon>
        <taxon>Streptomycetaceae</taxon>
        <taxon>Streptacidiphilus</taxon>
    </lineage>
</organism>
<evidence type="ECO:0000256" key="2">
    <source>
        <dbReference type="ARBA" id="ARBA00022741"/>
    </source>
</evidence>
<evidence type="ECO:0000313" key="7">
    <source>
        <dbReference type="EMBL" id="MFC1431875.1"/>
    </source>
</evidence>
<reference evidence="8 9" key="1">
    <citation type="submission" date="2024-09" db="EMBL/GenBank/DDBJ databases">
        <authorList>
            <person name="Lee S.D."/>
        </authorList>
    </citation>
    <scope>NUCLEOTIDE SEQUENCE [LARGE SCALE GENOMIC DNA]</scope>
    <source>
        <strain evidence="6 9">N1-1</strain>
        <strain evidence="7 8">N1-3</strain>
    </source>
</reference>
<dbReference type="RefSeq" id="WP_380510551.1">
    <property type="nucleotide sequence ID" value="NZ_JBHEZX010000007.1"/>
</dbReference>
<dbReference type="Gene3D" id="3.40.50.20">
    <property type="match status" value="1"/>
</dbReference>
<dbReference type="PROSITE" id="PS50975">
    <property type="entry name" value="ATP_GRASP"/>
    <property type="match status" value="1"/>
</dbReference>
<dbReference type="InterPro" id="IPR011761">
    <property type="entry name" value="ATP-grasp"/>
</dbReference>
<sequence length="410" mass="43692">MTNLLLIEANGNVGEDLLTAAVELGLTVHVATHEDLYEKYRPELKSKIAGTVFTDFGDPVTALEDLLAFSRKVGVHGVVTGWEFFSPLVTQLAAELGLPGHDPARADACRNKRVMAEVFAEHGVPSPRTLVAADLEGARAAIADAGLGYPLVVKPCENAGSVGVSVVAAAEGLPRAVGFAQGWPNEFPHGTPLETTLVIQEYVGGKEFSVETVAFDRQFQHLAVTEKFTTEDSSRAEVGHTVPAQLTDEQRAVVIDTVEQGLIALGFRYGVAHTELKLLPNHTAKIIEVGARPPGDHIMKLVRNATGISEARAYIQTSLGQVPDTTPTAKDASAIRFLTPPRAGVFRGIGNLPDSPAVVDQAVYIEPGKELGHLQDNIARIGHLIFKADSAAEVNRIADQAVAAVTIEME</sequence>
<evidence type="ECO:0000313" key="9">
    <source>
        <dbReference type="Proteomes" id="UP001592582"/>
    </source>
</evidence>
<dbReference type="InterPro" id="IPR052032">
    <property type="entry name" value="ATP-dep_AA_Ligase"/>
</dbReference>
<keyword evidence="9" id="KW-1185">Reference proteome</keyword>
<gene>
    <name evidence="7" type="ORF">ACEZDB_14600</name>
    <name evidence="6" type="ORF">ACEZDG_18560</name>
</gene>
<evidence type="ECO:0000256" key="4">
    <source>
        <dbReference type="PROSITE-ProRule" id="PRU00409"/>
    </source>
</evidence>
<accession>A0ABV6VC28</accession>
<dbReference type="EMBL" id="JBHEZX010000007">
    <property type="protein sequence ID" value="MFC1411269.1"/>
    <property type="molecule type" value="Genomic_DNA"/>
</dbReference>
<keyword evidence="3 4" id="KW-0067">ATP-binding</keyword>
<evidence type="ECO:0000256" key="1">
    <source>
        <dbReference type="ARBA" id="ARBA00022598"/>
    </source>
</evidence>
<feature type="domain" description="ATP-grasp" evidence="5">
    <location>
        <begin position="116"/>
        <end position="319"/>
    </location>
</feature>
<evidence type="ECO:0000313" key="6">
    <source>
        <dbReference type="EMBL" id="MFC1411269.1"/>
    </source>
</evidence>
<protein>
    <submittedName>
        <fullName evidence="6">ATP-grasp domain-containing protein</fullName>
    </submittedName>
</protein>
<dbReference type="Proteomes" id="UP001592582">
    <property type="component" value="Unassembled WGS sequence"/>
</dbReference>